<dbReference type="PANTHER" id="PTHR44329">
    <property type="entry name" value="SERINE/THREONINE-PROTEIN KINASE TNNI3K-RELATED"/>
    <property type="match status" value="1"/>
</dbReference>
<gene>
    <name evidence="2" type="ORF">C1H46_017584</name>
</gene>
<comment type="caution">
    <text evidence="2">The sequence shown here is derived from an EMBL/GenBank/DDBJ whole genome shotgun (WGS) entry which is preliminary data.</text>
</comment>
<keyword evidence="3" id="KW-1185">Reference proteome</keyword>
<dbReference type="InterPro" id="IPR011009">
    <property type="entry name" value="Kinase-like_dom_sf"/>
</dbReference>
<evidence type="ECO:0000256" key="1">
    <source>
        <dbReference type="SAM" id="MobiDB-lite"/>
    </source>
</evidence>
<sequence length="179" mass="20159">MKESSNGFVRADQIDLKSLDEQLERHLNRVLTLEKNKIMRDPETNSNSIHLTTTSNSNSTTTTSTTSTSSMTLSIPRRHRQEWEIDPSKLLIKSVIARGTVHRGIYDGQDVAVKLLDWGEEGHRTDSEIASLRAAFTQEVAVWQKLDHPNVTRPKVATVPETVAFLFFGILQLHLSPPE</sequence>
<feature type="region of interest" description="Disordered" evidence="1">
    <location>
        <begin position="41"/>
        <end position="75"/>
    </location>
</feature>
<evidence type="ECO:0008006" key="4">
    <source>
        <dbReference type="Google" id="ProtNLM"/>
    </source>
</evidence>
<dbReference type="PANTHER" id="PTHR44329:SF160">
    <property type="entry name" value="OS05G0577700 PROTEIN"/>
    <property type="match status" value="1"/>
</dbReference>
<reference evidence="2 3" key="1">
    <citation type="journal article" date="2019" name="G3 (Bethesda)">
        <title>Sequencing of a Wild Apple (Malus baccata) Genome Unravels the Differences Between Cultivated and Wild Apple Species Regarding Disease Resistance and Cold Tolerance.</title>
        <authorList>
            <person name="Chen X."/>
        </authorList>
    </citation>
    <scope>NUCLEOTIDE SEQUENCE [LARGE SCALE GENOMIC DNA]</scope>
    <source>
        <strain evidence="3">cv. Shandingzi</strain>
        <tissue evidence="2">Leaves</tissue>
    </source>
</reference>
<name>A0A540ME48_MALBA</name>
<dbReference type="SUPFAM" id="SSF56112">
    <property type="entry name" value="Protein kinase-like (PK-like)"/>
    <property type="match status" value="1"/>
</dbReference>
<proteinExistence type="predicted"/>
<dbReference type="GO" id="GO:0004674">
    <property type="term" value="F:protein serine/threonine kinase activity"/>
    <property type="evidence" value="ECO:0007669"/>
    <property type="project" value="TreeGrafter"/>
</dbReference>
<organism evidence="2 3">
    <name type="scientific">Malus baccata</name>
    <name type="common">Siberian crab apple</name>
    <name type="synonym">Pyrus baccata</name>
    <dbReference type="NCBI Taxonomy" id="106549"/>
    <lineage>
        <taxon>Eukaryota</taxon>
        <taxon>Viridiplantae</taxon>
        <taxon>Streptophyta</taxon>
        <taxon>Embryophyta</taxon>
        <taxon>Tracheophyta</taxon>
        <taxon>Spermatophyta</taxon>
        <taxon>Magnoliopsida</taxon>
        <taxon>eudicotyledons</taxon>
        <taxon>Gunneridae</taxon>
        <taxon>Pentapetalae</taxon>
        <taxon>rosids</taxon>
        <taxon>fabids</taxon>
        <taxon>Rosales</taxon>
        <taxon>Rosaceae</taxon>
        <taxon>Amygdaloideae</taxon>
        <taxon>Maleae</taxon>
        <taxon>Malus</taxon>
    </lineage>
</organism>
<evidence type="ECO:0000313" key="3">
    <source>
        <dbReference type="Proteomes" id="UP000315295"/>
    </source>
</evidence>
<dbReference type="STRING" id="106549.A0A540ME48"/>
<feature type="compositionally biased region" description="Low complexity" evidence="1">
    <location>
        <begin position="44"/>
        <end position="74"/>
    </location>
</feature>
<protein>
    <recommendedName>
        <fullName evidence="4">Protein kinase domain-containing protein</fullName>
    </recommendedName>
</protein>
<dbReference type="GO" id="GO:0005886">
    <property type="term" value="C:plasma membrane"/>
    <property type="evidence" value="ECO:0007669"/>
    <property type="project" value="TreeGrafter"/>
</dbReference>
<accession>A0A540ME48</accession>
<dbReference type="Proteomes" id="UP000315295">
    <property type="component" value="Unassembled WGS sequence"/>
</dbReference>
<dbReference type="InterPro" id="IPR051681">
    <property type="entry name" value="Ser/Thr_Kinases-Pseudokinases"/>
</dbReference>
<dbReference type="AlphaFoldDB" id="A0A540ME48"/>
<dbReference type="EMBL" id="VIEB01000285">
    <property type="protein sequence ID" value="TQD96852.1"/>
    <property type="molecule type" value="Genomic_DNA"/>
</dbReference>
<evidence type="ECO:0000313" key="2">
    <source>
        <dbReference type="EMBL" id="TQD96852.1"/>
    </source>
</evidence>
<dbReference type="Gene3D" id="3.30.200.20">
    <property type="entry name" value="Phosphorylase Kinase, domain 1"/>
    <property type="match status" value="1"/>
</dbReference>